<dbReference type="PANTHER" id="PTHR37512">
    <property type="entry name" value="TRIFUNCTIONAL NAD BIOSYNTHESIS/REGULATOR PROTEIN NADR"/>
    <property type="match status" value="1"/>
</dbReference>
<organism evidence="2 3">
    <name type="scientific">Horticoccus luteus</name>
    <dbReference type="NCBI Taxonomy" id="2862869"/>
    <lineage>
        <taxon>Bacteria</taxon>
        <taxon>Pseudomonadati</taxon>
        <taxon>Verrucomicrobiota</taxon>
        <taxon>Opitutia</taxon>
        <taxon>Opitutales</taxon>
        <taxon>Opitutaceae</taxon>
        <taxon>Horticoccus</taxon>
    </lineage>
</organism>
<dbReference type="InterPro" id="IPR027417">
    <property type="entry name" value="P-loop_NTPase"/>
</dbReference>
<feature type="domain" description="NadR/Ttd14 AAA" evidence="1">
    <location>
        <begin position="7"/>
        <end position="166"/>
    </location>
</feature>
<proteinExistence type="predicted"/>
<dbReference type="Pfam" id="PF13521">
    <property type="entry name" value="AAA_28"/>
    <property type="match status" value="1"/>
</dbReference>
<dbReference type="SUPFAM" id="SSF52540">
    <property type="entry name" value="P-loop containing nucleoside triphosphate hydrolases"/>
    <property type="match status" value="1"/>
</dbReference>
<dbReference type="EMBL" id="CP080507">
    <property type="protein sequence ID" value="QYM79704.1"/>
    <property type="molecule type" value="Genomic_DNA"/>
</dbReference>
<dbReference type="AlphaFoldDB" id="A0A8F9XM57"/>
<dbReference type="RefSeq" id="WP_220163917.1">
    <property type="nucleotide sequence ID" value="NZ_CP080507.1"/>
</dbReference>
<evidence type="ECO:0000259" key="1">
    <source>
        <dbReference type="Pfam" id="PF13521"/>
    </source>
</evidence>
<name>A0A8F9XM57_9BACT</name>
<reference evidence="2" key="1">
    <citation type="submission" date="2021-08" db="EMBL/GenBank/DDBJ databases">
        <title>Genome of a novel bacterium of the phylum Verrucomicrobia, Oleiharenicola sp. KSB-15.</title>
        <authorList>
            <person name="Chung J.-H."/>
            <person name="Ahn J.-H."/>
            <person name="Yoon Y."/>
            <person name="Kim D.-Y."/>
            <person name="An S.-H."/>
            <person name="Park I."/>
            <person name="Yeon J."/>
        </authorList>
    </citation>
    <scope>NUCLEOTIDE SEQUENCE</scope>
    <source>
        <strain evidence="2">KSB-15</strain>
    </source>
</reference>
<protein>
    <submittedName>
        <fullName evidence="2">AAA family ATPase</fullName>
    </submittedName>
</protein>
<dbReference type="Proteomes" id="UP000825051">
    <property type="component" value="Chromosome"/>
</dbReference>
<dbReference type="Gene3D" id="3.40.50.300">
    <property type="entry name" value="P-loop containing nucleotide triphosphate hydrolases"/>
    <property type="match status" value="1"/>
</dbReference>
<dbReference type="InterPro" id="IPR038727">
    <property type="entry name" value="NadR/Ttd14_AAA_dom"/>
</dbReference>
<dbReference type="KEGG" id="ole:K0B96_03535"/>
<dbReference type="InterPro" id="IPR052735">
    <property type="entry name" value="NAD_biosynth-regulator"/>
</dbReference>
<keyword evidence="3" id="KW-1185">Reference proteome</keyword>
<accession>A0A8F9XM57</accession>
<evidence type="ECO:0000313" key="3">
    <source>
        <dbReference type="Proteomes" id="UP000825051"/>
    </source>
</evidence>
<gene>
    <name evidence="2" type="ORF">K0B96_03535</name>
</gene>
<dbReference type="PANTHER" id="PTHR37512:SF1">
    <property type="entry name" value="NADR_TTD14 AAA DOMAIN-CONTAINING PROTEIN"/>
    <property type="match status" value="1"/>
</dbReference>
<evidence type="ECO:0000313" key="2">
    <source>
        <dbReference type="EMBL" id="QYM79704.1"/>
    </source>
</evidence>
<sequence length="182" mass="20246">MNEAVKRVVVFGTESTGKTTLAARLAAHFGEPWAPEYVREFWDAHGGAITSADLDAIARGQVANEDAAAARARRVVVGDTDLLTCVLWDDWLFPGACPPWVRDEAERRARATDLFLLCAADVPWVPDPQRCFPDEVARQQARARWQAALVNRGLPWVEIRGGWAERERAAIAAVETLLQRDR</sequence>